<reference evidence="2" key="1">
    <citation type="journal article" date="2020" name="Nature">
        <title>Giant virus diversity and host interactions through global metagenomics.</title>
        <authorList>
            <person name="Schulz F."/>
            <person name="Roux S."/>
            <person name="Paez-Espino D."/>
            <person name="Jungbluth S."/>
            <person name="Walsh D.A."/>
            <person name="Denef V.J."/>
            <person name="McMahon K.D."/>
            <person name="Konstantinidis K.T."/>
            <person name="Eloe-Fadrosh E.A."/>
            <person name="Kyrpides N.C."/>
            <person name="Woyke T."/>
        </authorList>
    </citation>
    <scope>NUCLEOTIDE SEQUENCE</scope>
    <source>
        <strain evidence="2">GVMAG-M-3300023179-82</strain>
    </source>
</reference>
<organism evidence="2">
    <name type="scientific">viral metagenome</name>
    <dbReference type="NCBI Taxonomy" id="1070528"/>
    <lineage>
        <taxon>unclassified sequences</taxon>
        <taxon>metagenomes</taxon>
        <taxon>organismal metagenomes</taxon>
    </lineage>
</organism>
<evidence type="ECO:0000313" key="2">
    <source>
        <dbReference type="EMBL" id="QHT76883.1"/>
    </source>
</evidence>
<dbReference type="SMART" id="SM00653">
    <property type="entry name" value="eIF2B_5"/>
    <property type="match status" value="1"/>
</dbReference>
<dbReference type="Gene3D" id="3.30.30.170">
    <property type="match status" value="1"/>
</dbReference>
<dbReference type="EMBL" id="MN739905">
    <property type="protein sequence ID" value="QHT76883.1"/>
    <property type="molecule type" value="Genomic_DNA"/>
</dbReference>
<name>A0A6C0HA66_9ZZZZ</name>
<proteinExistence type="predicted"/>
<protein>
    <recommendedName>
        <fullName evidence="1">Translation initiation factor IF2/IF5 domain-containing protein</fullName>
    </recommendedName>
</protein>
<dbReference type="InterPro" id="IPR016189">
    <property type="entry name" value="Transl_init_fac_IF2/IF5_N"/>
</dbReference>
<dbReference type="AlphaFoldDB" id="A0A6C0HA66"/>
<dbReference type="InterPro" id="IPR002735">
    <property type="entry name" value="Transl_init_fac_IF2/IF5_dom"/>
</dbReference>
<dbReference type="SUPFAM" id="SSF100966">
    <property type="entry name" value="Translation initiation factor 2 beta, aIF2beta, N-terminal domain"/>
    <property type="match status" value="1"/>
</dbReference>
<accession>A0A6C0HA66</accession>
<feature type="domain" description="Translation initiation factor IF2/IF5" evidence="1">
    <location>
        <begin position="27"/>
        <end position="140"/>
    </location>
</feature>
<dbReference type="GO" id="GO:0003743">
    <property type="term" value="F:translation initiation factor activity"/>
    <property type="evidence" value="ECO:0007669"/>
    <property type="project" value="InterPro"/>
</dbReference>
<dbReference type="Pfam" id="PF01873">
    <property type="entry name" value="eIF-5_eIF-2B"/>
    <property type="match status" value="1"/>
</dbReference>
<sequence length="143" mass="17105">MLKFEQMVDEIYILLNNSNLPTTIKKFEKLQVPKFNIKIEPTRIIWSNANLFLSSINRNSDHFIDFLKYELNNNEINWMVNMEDGLIIHSRSYKIQNIHDIINKYIMIYVICSSCKYFTTTLTKYNSKKSHFECLNCGMQKYI</sequence>
<evidence type="ECO:0000259" key="1">
    <source>
        <dbReference type="SMART" id="SM00653"/>
    </source>
</evidence>